<dbReference type="Pfam" id="PF22818">
    <property type="entry name" value="ApeI-like"/>
    <property type="match status" value="1"/>
</dbReference>
<dbReference type="SUPFAM" id="SSF54637">
    <property type="entry name" value="Thioesterase/thiol ester dehydrase-isomerase"/>
    <property type="match status" value="1"/>
</dbReference>
<accession>A0A1E7JMZ0</accession>
<dbReference type="STRING" id="933944.AN215_07645"/>
<dbReference type="RefSeq" id="WP_070013342.1">
    <property type="nucleotide sequence ID" value="NZ_LJGS01000044.1"/>
</dbReference>
<sequence>MTNTLCSPVGRAPEVIESGLRARTEVTVPPDEKVFPGHYPGFPIYPGVCIVECVHRSALATVPGSADEWEMHAVEATRFVAPVFPGDALSIGIDWSQRDGAWRCKALVSSDRGEVAQVRLRFGPRRPR</sequence>
<dbReference type="AlphaFoldDB" id="A0A1E7JMZ0"/>
<reference evidence="2 3" key="1">
    <citation type="journal article" date="2016" name="Front. Microbiol.">
        <title>Comparative Genomics Analysis of Streptomyces Species Reveals Their Adaptation to the Marine Environment and Their Diversity at the Genomic Level.</title>
        <authorList>
            <person name="Tian X."/>
            <person name="Zhang Z."/>
            <person name="Yang T."/>
            <person name="Chen M."/>
            <person name="Li J."/>
            <person name="Chen F."/>
            <person name="Yang J."/>
            <person name="Li W."/>
            <person name="Zhang B."/>
            <person name="Zhang Z."/>
            <person name="Wu J."/>
            <person name="Zhang C."/>
            <person name="Long L."/>
            <person name="Xiao J."/>
        </authorList>
    </citation>
    <scope>NUCLEOTIDE SEQUENCE [LARGE SCALE GENOMIC DNA]</scope>
    <source>
        <strain evidence="2 3">SCSIO 10390</strain>
    </source>
</reference>
<organism evidence="2 3">
    <name type="scientific">Streptomyces abyssalis</name>
    <dbReference type="NCBI Taxonomy" id="933944"/>
    <lineage>
        <taxon>Bacteria</taxon>
        <taxon>Bacillati</taxon>
        <taxon>Actinomycetota</taxon>
        <taxon>Actinomycetes</taxon>
        <taxon>Kitasatosporales</taxon>
        <taxon>Streptomycetaceae</taxon>
        <taxon>Streptomyces</taxon>
    </lineage>
</organism>
<evidence type="ECO:0000313" key="2">
    <source>
        <dbReference type="EMBL" id="OEU89610.1"/>
    </source>
</evidence>
<protein>
    <recommendedName>
        <fullName evidence="1">ApeI dehydratase-like domain-containing protein</fullName>
    </recommendedName>
</protein>
<keyword evidence="3" id="KW-1185">Reference proteome</keyword>
<dbReference type="EMBL" id="LJGT01000038">
    <property type="protein sequence ID" value="OEU89610.1"/>
    <property type="molecule type" value="Genomic_DNA"/>
</dbReference>
<evidence type="ECO:0000313" key="3">
    <source>
        <dbReference type="Proteomes" id="UP000176087"/>
    </source>
</evidence>
<dbReference type="OrthoDB" id="9787658at2"/>
<name>A0A1E7JMZ0_9ACTN</name>
<comment type="caution">
    <text evidence="2">The sequence shown here is derived from an EMBL/GenBank/DDBJ whole genome shotgun (WGS) entry which is preliminary data.</text>
</comment>
<evidence type="ECO:0000259" key="1">
    <source>
        <dbReference type="Pfam" id="PF22818"/>
    </source>
</evidence>
<proteinExistence type="predicted"/>
<feature type="domain" description="ApeI dehydratase-like" evidence="1">
    <location>
        <begin position="21"/>
        <end position="102"/>
    </location>
</feature>
<dbReference type="Gene3D" id="3.10.129.10">
    <property type="entry name" value="Hotdog Thioesterase"/>
    <property type="match status" value="1"/>
</dbReference>
<dbReference type="InterPro" id="IPR029069">
    <property type="entry name" value="HotDog_dom_sf"/>
</dbReference>
<gene>
    <name evidence="2" type="ORF">AN215_07645</name>
</gene>
<dbReference type="Proteomes" id="UP000176087">
    <property type="component" value="Unassembled WGS sequence"/>
</dbReference>
<dbReference type="InterPro" id="IPR054545">
    <property type="entry name" value="ApeI-like"/>
</dbReference>